<feature type="non-terminal residue" evidence="1">
    <location>
        <position position="110"/>
    </location>
</feature>
<protein>
    <submittedName>
        <fullName evidence="1">Uncharacterized protein</fullName>
    </submittedName>
</protein>
<dbReference type="Proteomes" id="UP000681720">
    <property type="component" value="Unassembled WGS sequence"/>
</dbReference>
<evidence type="ECO:0000313" key="2">
    <source>
        <dbReference type="EMBL" id="CAF5219046.1"/>
    </source>
</evidence>
<name>A0A8S3JKV6_9BILA</name>
<sequence length="110" mass="12450">MWLNIYDGVYDQLSSSMNTLMCLELLRAPPKNRKDIDPCTTLSNLISSFEISIPHPTSVKSPSDPKFNAIGLAEKVFDFTRDCAVAKLTDDDTPTIFLNHQLFDVNREKQ</sequence>
<dbReference type="Proteomes" id="UP000676336">
    <property type="component" value="Unassembled WGS sequence"/>
</dbReference>
<evidence type="ECO:0000313" key="3">
    <source>
        <dbReference type="Proteomes" id="UP000681720"/>
    </source>
</evidence>
<dbReference type="EMBL" id="CAJOBI010347692">
    <property type="protein sequence ID" value="CAF5219046.1"/>
    <property type="molecule type" value="Genomic_DNA"/>
</dbReference>
<reference evidence="1" key="1">
    <citation type="submission" date="2021-02" db="EMBL/GenBank/DDBJ databases">
        <authorList>
            <person name="Nowell W R."/>
        </authorList>
    </citation>
    <scope>NUCLEOTIDE SEQUENCE</scope>
</reference>
<dbReference type="EMBL" id="CAJOBJ010362248">
    <property type="protein sequence ID" value="CAF5218835.1"/>
    <property type="molecule type" value="Genomic_DNA"/>
</dbReference>
<gene>
    <name evidence="1" type="ORF">GIL414_LOCUS83170</name>
    <name evidence="2" type="ORF">SMN809_LOCUS81241</name>
</gene>
<proteinExistence type="predicted"/>
<organism evidence="1 3">
    <name type="scientific">Rotaria magnacalcarata</name>
    <dbReference type="NCBI Taxonomy" id="392030"/>
    <lineage>
        <taxon>Eukaryota</taxon>
        <taxon>Metazoa</taxon>
        <taxon>Spiralia</taxon>
        <taxon>Gnathifera</taxon>
        <taxon>Rotifera</taxon>
        <taxon>Eurotatoria</taxon>
        <taxon>Bdelloidea</taxon>
        <taxon>Philodinida</taxon>
        <taxon>Philodinidae</taxon>
        <taxon>Rotaria</taxon>
    </lineage>
</organism>
<dbReference type="AlphaFoldDB" id="A0A8S3JKV6"/>
<evidence type="ECO:0000313" key="1">
    <source>
        <dbReference type="EMBL" id="CAF5218835.1"/>
    </source>
</evidence>
<accession>A0A8S3JKV6</accession>
<comment type="caution">
    <text evidence="1">The sequence shown here is derived from an EMBL/GenBank/DDBJ whole genome shotgun (WGS) entry which is preliminary data.</text>
</comment>